<keyword evidence="6" id="KW-0408">Iron</keyword>
<dbReference type="InterPro" id="IPR037120">
    <property type="entry name" value="Haem_peroxidase_sf_animal"/>
</dbReference>
<feature type="signal peptide" evidence="7">
    <location>
        <begin position="1"/>
        <end position="20"/>
    </location>
</feature>
<dbReference type="GO" id="GO:0046872">
    <property type="term" value="F:metal ion binding"/>
    <property type="evidence" value="ECO:0007669"/>
    <property type="project" value="UniProtKB-KW"/>
</dbReference>
<evidence type="ECO:0000256" key="5">
    <source>
        <dbReference type="ARBA" id="ARBA00023180"/>
    </source>
</evidence>
<comment type="subcellular location">
    <subcellularLocation>
        <location evidence="1">Secreted</location>
    </subcellularLocation>
</comment>
<accession>A0A7R9AF29</accession>
<evidence type="ECO:0008006" key="10">
    <source>
        <dbReference type="Google" id="ProtNLM"/>
    </source>
</evidence>
<proteinExistence type="predicted"/>
<dbReference type="OrthoDB" id="6505174at2759"/>
<evidence type="ECO:0000256" key="4">
    <source>
        <dbReference type="ARBA" id="ARBA00022729"/>
    </source>
</evidence>
<dbReference type="Gene3D" id="1.10.640.10">
    <property type="entry name" value="Haem peroxidase domain superfamily, animal type"/>
    <property type="match status" value="1"/>
</dbReference>
<dbReference type="GO" id="GO:0006979">
    <property type="term" value="P:response to oxidative stress"/>
    <property type="evidence" value="ECO:0007669"/>
    <property type="project" value="InterPro"/>
</dbReference>
<gene>
    <name evidence="8" type="ORF">DSTB1V02_LOCUS12795</name>
</gene>
<dbReference type="Pfam" id="PF03098">
    <property type="entry name" value="An_peroxidase"/>
    <property type="match status" value="1"/>
</dbReference>
<dbReference type="CDD" id="cd09823">
    <property type="entry name" value="peroxinectin_like"/>
    <property type="match status" value="1"/>
</dbReference>
<dbReference type="EMBL" id="LR904714">
    <property type="protein sequence ID" value="CAD7253044.1"/>
    <property type="molecule type" value="Genomic_DNA"/>
</dbReference>
<reference evidence="8" key="1">
    <citation type="submission" date="2020-11" db="EMBL/GenBank/DDBJ databases">
        <authorList>
            <person name="Tran Van P."/>
        </authorList>
    </citation>
    <scope>NUCLEOTIDE SEQUENCE</scope>
</reference>
<dbReference type="PANTHER" id="PTHR11475">
    <property type="entry name" value="OXIDASE/PEROXIDASE"/>
    <property type="match status" value="1"/>
</dbReference>
<dbReference type="GO" id="GO:0005576">
    <property type="term" value="C:extracellular region"/>
    <property type="evidence" value="ECO:0007669"/>
    <property type="project" value="UniProtKB-SubCell"/>
</dbReference>
<keyword evidence="6" id="KW-0349">Heme</keyword>
<keyword evidence="3" id="KW-0575">Peroxidase</keyword>
<dbReference type="FunFam" id="1.10.640.10:FF:000003">
    <property type="entry name" value="chorion peroxidase"/>
    <property type="match status" value="1"/>
</dbReference>
<keyword evidence="2" id="KW-0964">Secreted</keyword>
<keyword evidence="6" id="KW-0479">Metal-binding</keyword>
<name>A0A7R9AF29_9CRUS</name>
<evidence type="ECO:0000256" key="2">
    <source>
        <dbReference type="ARBA" id="ARBA00022525"/>
    </source>
</evidence>
<evidence type="ECO:0000256" key="6">
    <source>
        <dbReference type="PIRSR" id="PIRSR619791-2"/>
    </source>
</evidence>
<sequence length="667" mass="74508">MDYKILVVAILALTLAVANGDERDSISKATKESIEDAEMEYGKEMEALMLAGARSERPSFRAKTTPEAREIGKMARILRIATSKLAEKLEIPRKEAEYLVRREMYPWEKEERARSGAPPACCSGVQPDCASQDPRYRTYDGVCNNLADSCGCDSDAIYWGSAETYYRRINNGNSYDDGLGIPRGSGGSFTLPNPREVSNRLHGDADEPTGMVTHMVMQWGQFLDHDIGLTPNGDLKCCELDPSPEECFPIEIPHDDPFYSQLTVPQTCMSFQRSIPYCGGEVREQINMITAFIDGSSIYGSSESLAMKLRSHQDGKLVTNANDPGLLPTSDQILEDGSDAFLSGDIRVMENPGLQSLHTLFMREHNRLAEELKALNPAWDDERLFQEARKIIGAEMQNIHYGEFLPEVFGSSSYMEDYGLGCTCPSTYDPNLDPSLYNIFTSAAYRFGHSLVRNEVLILSEGGEESYYYLKDNYGNATPLLENGLAAILVGVAGQDTQSFDEHFADAVRNYLNRLSANEFGEDLVARGIQRGRDHGILGYNEYRAFCGIEKLEDWDSRPKEFSQRKWDILRSLYTDPDDLDMYSAGFLETPVADDAVIGPTHACYVADAFRRLKYGDRFFFTHTGLPNSFTPEQVQVIRDRKLSDVICDNSPATSLQPSVMRPVGNG</sequence>
<evidence type="ECO:0000256" key="3">
    <source>
        <dbReference type="ARBA" id="ARBA00022559"/>
    </source>
</evidence>
<dbReference type="GO" id="GO:0004601">
    <property type="term" value="F:peroxidase activity"/>
    <property type="evidence" value="ECO:0007669"/>
    <property type="project" value="UniProtKB-KW"/>
</dbReference>
<dbReference type="Proteomes" id="UP000677054">
    <property type="component" value="Unassembled WGS sequence"/>
</dbReference>
<evidence type="ECO:0000313" key="9">
    <source>
        <dbReference type="Proteomes" id="UP000677054"/>
    </source>
</evidence>
<keyword evidence="5" id="KW-0325">Glycoprotein</keyword>
<dbReference type="GO" id="GO:0020037">
    <property type="term" value="F:heme binding"/>
    <property type="evidence" value="ECO:0007669"/>
    <property type="project" value="InterPro"/>
</dbReference>
<keyword evidence="3" id="KW-0560">Oxidoreductase</keyword>
<feature type="binding site" description="axial binding residue" evidence="6">
    <location>
        <position position="449"/>
    </location>
    <ligand>
        <name>heme b</name>
        <dbReference type="ChEBI" id="CHEBI:60344"/>
    </ligand>
    <ligandPart>
        <name>Fe</name>
        <dbReference type="ChEBI" id="CHEBI:18248"/>
    </ligandPart>
</feature>
<feature type="chain" id="PRO_5036209882" description="Peroxidase" evidence="7">
    <location>
        <begin position="21"/>
        <end position="667"/>
    </location>
</feature>
<dbReference type="AlphaFoldDB" id="A0A7R9AF29"/>
<protein>
    <recommendedName>
        <fullName evidence="10">Peroxidase</fullName>
    </recommendedName>
</protein>
<dbReference type="InterPro" id="IPR010255">
    <property type="entry name" value="Haem_peroxidase_sf"/>
</dbReference>
<keyword evidence="4 7" id="KW-0732">Signal</keyword>
<evidence type="ECO:0000313" key="8">
    <source>
        <dbReference type="EMBL" id="CAD7253044.1"/>
    </source>
</evidence>
<dbReference type="PROSITE" id="PS50292">
    <property type="entry name" value="PEROXIDASE_3"/>
    <property type="match status" value="1"/>
</dbReference>
<organism evidence="8">
    <name type="scientific">Darwinula stevensoni</name>
    <dbReference type="NCBI Taxonomy" id="69355"/>
    <lineage>
        <taxon>Eukaryota</taxon>
        <taxon>Metazoa</taxon>
        <taxon>Ecdysozoa</taxon>
        <taxon>Arthropoda</taxon>
        <taxon>Crustacea</taxon>
        <taxon>Oligostraca</taxon>
        <taxon>Ostracoda</taxon>
        <taxon>Podocopa</taxon>
        <taxon>Podocopida</taxon>
        <taxon>Darwinulocopina</taxon>
        <taxon>Darwinuloidea</taxon>
        <taxon>Darwinulidae</taxon>
        <taxon>Darwinula</taxon>
    </lineage>
</organism>
<dbReference type="EMBL" id="CAJPEV010005197">
    <property type="protein sequence ID" value="CAG0902879.1"/>
    <property type="molecule type" value="Genomic_DNA"/>
</dbReference>
<dbReference type="SUPFAM" id="SSF48113">
    <property type="entry name" value="Heme-dependent peroxidases"/>
    <property type="match status" value="1"/>
</dbReference>
<keyword evidence="9" id="KW-1185">Reference proteome</keyword>
<dbReference type="PRINTS" id="PR00457">
    <property type="entry name" value="ANPEROXIDASE"/>
</dbReference>
<dbReference type="InterPro" id="IPR019791">
    <property type="entry name" value="Haem_peroxidase_animal"/>
</dbReference>
<evidence type="ECO:0000256" key="1">
    <source>
        <dbReference type="ARBA" id="ARBA00004613"/>
    </source>
</evidence>
<dbReference type="PANTHER" id="PTHR11475:SF4">
    <property type="entry name" value="CHORION PEROXIDASE"/>
    <property type="match status" value="1"/>
</dbReference>
<evidence type="ECO:0000256" key="7">
    <source>
        <dbReference type="SAM" id="SignalP"/>
    </source>
</evidence>